<comment type="subcellular location">
    <subcellularLocation>
        <location evidence="1">Cell membrane</location>
        <topology evidence="1">Multi-pass membrane protein</topology>
    </subcellularLocation>
</comment>
<evidence type="ECO:0000256" key="4">
    <source>
        <dbReference type="ARBA" id="ARBA00022989"/>
    </source>
</evidence>
<feature type="transmembrane region" description="Helical" evidence="6">
    <location>
        <begin position="12"/>
        <end position="33"/>
    </location>
</feature>
<evidence type="ECO:0000256" key="5">
    <source>
        <dbReference type="ARBA" id="ARBA00023136"/>
    </source>
</evidence>
<evidence type="ECO:0000313" key="7">
    <source>
        <dbReference type="EMBL" id="TWF50171.1"/>
    </source>
</evidence>
<dbReference type="InterPro" id="IPR001123">
    <property type="entry name" value="LeuE-type"/>
</dbReference>
<dbReference type="PANTHER" id="PTHR30086:SF19">
    <property type="entry name" value="THREONINE EFFLUX PROTEIN"/>
    <property type="match status" value="1"/>
</dbReference>
<feature type="transmembrane region" description="Helical" evidence="6">
    <location>
        <begin position="120"/>
        <end position="142"/>
    </location>
</feature>
<organism evidence="7 8">
    <name type="scientific">Neorhizobium alkalisoli</name>
    <dbReference type="NCBI Taxonomy" id="528178"/>
    <lineage>
        <taxon>Bacteria</taxon>
        <taxon>Pseudomonadati</taxon>
        <taxon>Pseudomonadota</taxon>
        <taxon>Alphaproteobacteria</taxon>
        <taxon>Hyphomicrobiales</taxon>
        <taxon>Rhizobiaceae</taxon>
        <taxon>Rhizobium/Agrobacterium group</taxon>
        <taxon>Neorhizobium</taxon>
    </lineage>
</organism>
<evidence type="ECO:0000313" key="8">
    <source>
        <dbReference type="Proteomes" id="UP000320653"/>
    </source>
</evidence>
<dbReference type="GO" id="GO:0005886">
    <property type="term" value="C:plasma membrane"/>
    <property type="evidence" value="ECO:0007669"/>
    <property type="project" value="UniProtKB-SubCell"/>
</dbReference>
<evidence type="ECO:0000256" key="6">
    <source>
        <dbReference type="SAM" id="Phobius"/>
    </source>
</evidence>
<keyword evidence="5 6" id="KW-0472">Membrane</keyword>
<name>A0A561QII5_9HYPH</name>
<feature type="transmembrane region" description="Helical" evidence="6">
    <location>
        <begin position="45"/>
        <end position="67"/>
    </location>
</feature>
<keyword evidence="3 6" id="KW-0812">Transmembrane</keyword>
<reference evidence="7 8" key="1">
    <citation type="submission" date="2019-06" db="EMBL/GenBank/DDBJ databases">
        <title>Sorghum-associated microbial communities from plants grown in Nebraska, USA.</title>
        <authorList>
            <person name="Schachtman D."/>
        </authorList>
    </citation>
    <scope>NUCLEOTIDE SEQUENCE [LARGE SCALE GENOMIC DNA]</scope>
    <source>
        <strain evidence="7 8">1225</strain>
    </source>
</reference>
<feature type="transmembrane region" description="Helical" evidence="6">
    <location>
        <begin position="154"/>
        <end position="177"/>
    </location>
</feature>
<dbReference type="OrthoDB" id="7659099at2"/>
<dbReference type="AlphaFoldDB" id="A0A561QII5"/>
<dbReference type="Proteomes" id="UP000320653">
    <property type="component" value="Unassembled WGS sequence"/>
</dbReference>
<sequence>MSEALGYLPYMWPAYIAYLINVVSPGPANFAIIGTAISQGRRAGLITALGIAGGSFTWACAAALGLAALLRNYAIALEILKIVGGVYLLYLAFKAYRSARLPNEKMAIGNTRTNYTARQLWLRGYAIHLTNPKAIFAWLAIISLGLPDHAPTSAIVMIITVCMTSSLIIFTGYALVFSTPHALRGYRAARRWIEGAMVLIYGAAGIKLLTSRI</sequence>
<comment type="caution">
    <text evidence="7">The sequence shown here is derived from an EMBL/GenBank/DDBJ whole genome shotgun (WGS) entry which is preliminary data.</text>
</comment>
<dbReference type="GO" id="GO:0015171">
    <property type="term" value="F:amino acid transmembrane transporter activity"/>
    <property type="evidence" value="ECO:0007669"/>
    <property type="project" value="TreeGrafter"/>
</dbReference>
<feature type="transmembrane region" description="Helical" evidence="6">
    <location>
        <begin position="73"/>
        <end position="93"/>
    </location>
</feature>
<keyword evidence="8" id="KW-1185">Reference proteome</keyword>
<evidence type="ECO:0000256" key="3">
    <source>
        <dbReference type="ARBA" id="ARBA00022692"/>
    </source>
</evidence>
<keyword evidence="2" id="KW-1003">Cell membrane</keyword>
<keyword evidence="4 6" id="KW-1133">Transmembrane helix</keyword>
<dbReference type="EMBL" id="VIWP01000006">
    <property type="protein sequence ID" value="TWF50171.1"/>
    <property type="molecule type" value="Genomic_DNA"/>
</dbReference>
<dbReference type="PANTHER" id="PTHR30086">
    <property type="entry name" value="ARGININE EXPORTER PROTEIN ARGO"/>
    <property type="match status" value="1"/>
</dbReference>
<proteinExistence type="predicted"/>
<evidence type="ECO:0000256" key="2">
    <source>
        <dbReference type="ARBA" id="ARBA00022475"/>
    </source>
</evidence>
<gene>
    <name evidence="7" type="ORF">FHW37_106131</name>
</gene>
<evidence type="ECO:0000256" key="1">
    <source>
        <dbReference type="ARBA" id="ARBA00004651"/>
    </source>
</evidence>
<dbReference type="RefSeq" id="WP_145640403.1">
    <property type="nucleotide sequence ID" value="NZ_VIWP01000006.1"/>
</dbReference>
<protein>
    <submittedName>
        <fullName evidence="7">Threonine/homoserine/homoserine lactone efflux protein</fullName>
    </submittedName>
</protein>
<accession>A0A561QII5</accession>
<dbReference type="Pfam" id="PF01810">
    <property type="entry name" value="LysE"/>
    <property type="match status" value="1"/>
</dbReference>